<accession>A0A6L7GJW4</accession>
<dbReference type="SMART" id="SM00255">
    <property type="entry name" value="TIR"/>
    <property type="match status" value="1"/>
</dbReference>
<feature type="compositionally biased region" description="Basic and acidic residues" evidence="1">
    <location>
        <begin position="408"/>
        <end position="418"/>
    </location>
</feature>
<dbReference type="InterPro" id="IPR043472">
    <property type="entry name" value="Macro_dom-like"/>
</dbReference>
<dbReference type="InterPro" id="IPR035897">
    <property type="entry name" value="Toll_tir_struct_dom_sf"/>
</dbReference>
<sequence length="461" mass="51303">MPPVLQINFPLCTIERCSHDAQASVPMSASRISSVGIGSRASSSTGRGSNRAILSRMRLLDQMIVHHPDGERRIQLFSGDLAQIPDGEGVDALIVSAFPDSYGPTPGTLIRALDQRGLSVGKLARDKHIDLRTTSSCWLSRPVMRDDLGFRYVICFEPLYRGMDAPAQVVGDLFRSLVPFTTDEPWIRSIAMPLLAAGSQRESAPRMLRAILDASVHWLSAGVNLDPIKIVLYSAMPEETQHELLEQFRSKAKSLASEVPSPLASGSRGISAFQHDLFVSYSRVDSDVTDRFVDHVRTLDPSIRLYLDRSELQSGSSWQQSIYKAIDDSRFVVCLYSPDYLSSKVCIEELHIGWMRHREEGGVLVPAFLRSAQLPSYMRLVQYVDVREADMHRIDDFAARVVDRVHRARSEPRRRDAETAGPHTAGPSLSVGTAESLSTLVERLTDRGEVHLDVTIRLRDA</sequence>
<feature type="domain" description="TIR" evidence="2">
    <location>
        <begin position="273"/>
        <end position="405"/>
    </location>
</feature>
<comment type="caution">
    <text evidence="3">The sequence shown here is derived from an EMBL/GenBank/DDBJ whole genome shotgun (WGS) entry which is preliminary data.</text>
</comment>
<dbReference type="Pfam" id="PF13676">
    <property type="entry name" value="TIR_2"/>
    <property type="match status" value="1"/>
</dbReference>
<evidence type="ECO:0000313" key="3">
    <source>
        <dbReference type="EMBL" id="MXP20219.1"/>
    </source>
</evidence>
<reference evidence="3 4" key="1">
    <citation type="submission" date="2019-11" db="EMBL/GenBank/DDBJ databases">
        <title>Gordonia sp. nov., a novel actinobacterium isolated from mangrove soil in Hainan.</title>
        <authorList>
            <person name="Huang X."/>
            <person name="Xie Y."/>
            <person name="Chu X."/>
            <person name="Xiao K."/>
        </authorList>
    </citation>
    <scope>NUCLEOTIDE SEQUENCE [LARGE SCALE GENOMIC DNA]</scope>
    <source>
        <strain evidence="3 4">HNM0687</strain>
    </source>
</reference>
<organism evidence="3 4">
    <name type="scientific">Gordonia mangrovi</name>
    <dbReference type="NCBI Taxonomy" id="2665643"/>
    <lineage>
        <taxon>Bacteria</taxon>
        <taxon>Bacillati</taxon>
        <taxon>Actinomycetota</taxon>
        <taxon>Actinomycetes</taxon>
        <taxon>Mycobacteriales</taxon>
        <taxon>Gordoniaceae</taxon>
        <taxon>Gordonia</taxon>
    </lineage>
</organism>
<evidence type="ECO:0000259" key="2">
    <source>
        <dbReference type="PROSITE" id="PS50104"/>
    </source>
</evidence>
<dbReference type="EMBL" id="WMBR01000001">
    <property type="protein sequence ID" value="MXP20219.1"/>
    <property type="molecule type" value="Genomic_DNA"/>
</dbReference>
<name>A0A6L7GJW4_9ACTN</name>
<dbReference type="AlphaFoldDB" id="A0A6L7GJW4"/>
<dbReference type="SUPFAM" id="SSF52949">
    <property type="entry name" value="Macro domain-like"/>
    <property type="match status" value="1"/>
</dbReference>
<gene>
    <name evidence="3" type="ORF">GIY30_02385</name>
</gene>
<keyword evidence="4" id="KW-1185">Reference proteome</keyword>
<evidence type="ECO:0000313" key="4">
    <source>
        <dbReference type="Proteomes" id="UP000475545"/>
    </source>
</evidence>
<dbReference type="Gene3D" id="3.40.50.10140">
    <property type="entry name" value="Toll/interleukin-1 receptor homology (TIR) domain"/>
    <property type="match status" value="1"/>
</dbReference>
<proteinExistence type="predicted"/>
<dbReference type="PROSITE" id="PS50104">
    <property type="entry name" value="TIR"/>
    <property type="match status" value="1"/>
</dbReference>
<dbReference type="SUPFAM" id="SSF52200">
    <property type="entry name" value="Toll/Interleukin receptor TIR domain"/>
    <property type="match status" value="1"/>
</dbReference>
<dbReference type="GO" id="GO:0007165">
    <property type="term" value="P:signal transduction"/>
    <property type="evidence" value="ECO:0007669"/>
    <property type="project" value="InterPro"/>
</dbReference>
<dbReference type="Proteomes" id="UP000475545">
    <property type="component" value="Unassembled WGS sequence"/>
</dbReference>
<evidence type="ECO:0000256" key="1">
    <source>
        <dbReference type="SAM" id="MobiDB-lite"/>
    </source>
</evidence>
<protein>
    <submittedName>
        <fullName evidence="3">TIR domain-containing protein</fullName>
    </submittedName>
</protein>
<feature type="region of interest" description="Disordered" evidence="1">
    <location>
        <begin position="408"/>
        <end position="432"/>
    </location>
</feature>
<dbReference type="InterPro" id="IPR000157">
    <property type="entry name" value="TIR_dom"/>
</dbReference>